<keyword evidence="4" id="KW-0548">Nucleotidyltransferase</keyword>
<feature type="domain" description="Retrotransposon gag" evidence="3">
    <location>
        <begin position="292"/>
        <end position="382"/>
    </location>
</feature>
<feature type="region of interest" description="Disordered" evidence="2">
    <location>
        <begin position="177"/>
        <end position="212"/>
    </location>
</feature>
<dbReference type="Pfam" id="PF03732">
    <property type="entry name" value="Retrotrans_gag"/>
    <property type="match status" value="1"/>
</dbReference>
<keyword evidence="4" id="KW-0808">Transferase</keyword>
<sequence length="433" mass="50578">MIALANRVEVAEFRMLKWTCGKTLLDMIPNGAYRSQLEVETIINKMRERWLRRGRPKLRWEDKVKHDIKELLLSEDMTCDRNEWRARIRLGCSCCLRYASVRWARYVKRLFGLKGVERWTKTIPSGIAILTALAEKVHKEKAQLDKLKEVKARLNFEGTSDVRGDLRRRLRSRRFRSMSRSLEPTPSVFSRIRRDRSESPRNRLGDKGRKEGGVFKRLEVQEEVRPHTQRVATKVPSEDKGGGHWKSRSKNKSRALKKKTCLSHSEDPEDHLKIFQAVEKVERWEMPTWCHMFNSTLTGSARVWFDDLPPESVDSYDDLKKAFLANFLQQKKCINDPVEIHHIKQREGKSTEDFVQRFKTESRHVKGAPECMRITGFMHGITNPELIKRLHENILKSLDDMMRVTTVFLGGEVATSNQTRKKTLPAWKQQEAG</sequence>
<evidence type="ECO:0000256" key="1">
    <source>
        <dbReference type="SAM" id="Coils"/>
    </source>
</evidence>
<accession>A0ABQ5HHE3</accession>
<evidence type="ECO:0000313" key="5">
    <source>
        <dbReference type="Proteomes" id="UP001151760"/>
    </source>
</evidence>
<dbReference type="PANTHER" id="PTHR33223">
    <property type="entry name" value="CCHC-TYPE DOMAIN-CONTAINING PROTEIN"/>
    <property type="match status" value="1"/>
</dbReference>
<keyword evidence="1" id="KW-0175">Coiled coil</keyword>
<evidence type="ECO:0000313" key="4">
    <source>
        <dbReference type="EMBL" id="GJT87343.1"/>
    </source>
</evidence>
<evidence type="ECO:0000256" key="2">
    <source>
        <dbReference type="SAM" id="MobiDB-lite"/>
    </source>
</evidence>
<comment type="caution">
    <text evidence="4">The sequence shown here is derived from an EMBL/GenBank/DDBJ whole genome shotgun (WGS) entry which is preliminary data.</text>
</comment>
<dbReference type="Proteomes" id="UP001151760">
    <property type="component" value="Unassembled WGS sequence"/>
</dbReference>
<organism evidence="4 5">
    <name type="scientific">Tanacetum coccineum</name>
    <dbReference type="NCBI Taxonomy" id="301880"/>
    <lineage>
        <taxon>Eukaryota</taxon>
        <taxon>Viridiplantae</taxon>
        <taxon>Streptophyta</taxon>
        <taxon>Embryophyta</taxon>
        <taxon>Tracheophyta</taxon>
        <taxon>Spermatophyta</taxon>
        <taxon>Magnoliopsida</taxon>
        <taxon>eudicotyledons</taxon>
        <taxon>Gunneridae</taxon>
        <taxon>Pentapetalae</taxon>
        <taxon>asterids</taxon>
        <taxon>campanulids</taxon>
        <taxon>Asterales</taxon>
        <taxon>Asteraceae</taxon>
        <taxon>Asteroideae</taxon>
        <taxon>Anthemideae</taxon>
        <taxon>Anthemidinae</taxon>
        <taxon>Tanacetum</taxon>
    </lineage>
</organism>
<dbReference type="GO" id="GO:0003964">
    <property type="term" value="F:RNA-directed DNA polymerase activity"/>
    <property type="evidence" value="ECO:0007669"/>
    <property type="project" value="UniProtKB-KW"/>
</dbReference>
<name>A0ABQ5HHE3_9ASTR</name>
<feature type="compositionally biased region" description="Basic and acidic residues" evidence="2">
    <location>
        <begin position="195"/>
        <end position="212"/>
    </location>
</feature>
<reference evidence="4" key="1">
    <citation type="journal article" date="2022" name="Int. J. Mol. Sci.">
        <title>Draft Genome of Tanacetum Coccineum: Genomic Comparison of Closely Related Tanacetum-Family Plants.</title>
        <authorList>
            <person name="Yamashiro T."/>
            <person name="Shiraishi A."/>
            <person name="Nakayama K."/>
            <person name="Satake H."/>
        </authorList>
    </citation>
    <scope>NUCLEOTIDE SEQUENCE</scope>
</reference>
<protein>
    <submittedName>
        <fullName evidence="4">Reverse transcriptase domain-containing protein</fullName>
    </submittedName>
</protein>
<feature type="compositionally biased region" description="Basic residues" evidence="2">
    <location>
        <begin position="243"/>
        <end position="261"/>
    </location>
</feature>
<evidence type="ECO:0000259" key="3">
    <source>
        <dbReference type="Pfam" id="PF03732"/>
    </source>
</evidence>
<keyword evidence="4" id="KW-0695">RNA-directed DNA polymerase</keyword>
<feature type="region of interest" description="Disordered" evidence="2">
    <location>
        <begin position="225"/>
        <end position="263"/>
    </location>
</feature>
<dbReference type="InterPro" id="IPR005162">
    <property type="entry name" value="Retrotrans_gag_dom"/>
</dbReference>
<gene>
    <name evidence="4" type="ORF">Tco_1069060</name>
</gene>
<proteinExistence type="predicted"/>
<dbReference type="EMBL" id="BQNB010019631">
    <property type="protein sequence ID" value="GJT87343.1"/>
    <property type="molecule type" value="Genomic_DNA"/>
</dbReference>
<dbReference type="PANTHER" id="PTHR33223:SF11">
    <property type="entry name" value="ELEMENT PROTEIN, PUTATIVE-RELATED"/>
    <property type="match status" value="1"/>
</dbReference>
<feature type="coiled-coil region" evidence="1">
    <location>
        <begin position="130"/>
        <end position="157"/>
    </location>
</feature>
<reference evidence="4" key="2">
    <citation type="submission" date="2022-01" db="EMBL/GenBank/DDBJ databases">
        <authorList>
            <person name="Yamashiro T."/>
            <person name="Shiraishi A."/>
            <person name="Satake H."/>
            <person name="Nakayama K."/>
        </authorList>
    </citation>
    <scope>NUCLEOTIDE SEQUENCE</scope>
</reference>
<keyword evidence="5" id="KW-1185">Reference proteome</keyword>